<dbReference type="EC" id="4.2.1.1" evidence="2"/>
<dbReference type="SMART" id="SM01057">
    <property type="entry name" value="Carb_anhydrase"/>
    <property type="match status" value="1"/>
</dbReference>
<dbReference type="PANTHER" id="PTHR18952:SF265">
    <property type="entry name" value="CARBONIC ANHYDRASE"/>
    <property type="match status" value="1"/>
</dbReference>
<dbReference type="GO" id="GO:0008270">
    <property type="term" value="F:zinc ion binding"/>
    <property type="evidence" value="ECO:0007669"/>
    <property type="project" value="InterPro"/>
</dbReference>
<keyword evidence="5" id="KW-0456">Lyase</keyword>
<evidence type="ECO:0000259" key="7">
    <source>
        <dbReference type="PROSITE" id="PS51144"/>
    </source>
</evidence>
<comment type="similarity">
    <text evidence="1">Belongs to the alpha-carbonic anhydrase family.</text>
</comment>
<dbReference type="InterPro" id="IPR023561">
    <property type="entry name" value="Carbonic_anhydrase_a-class"/>
</dbReference>
<name>A0A4D7CVY4_9ENTE</name>
<dbReference type="InterPro" id="IPR001148">
    <property type="entry name" value="CA_dom"/>
</dbReference>
<dbReference type="GO" id="GO:0004089">
    <property type="term" value="F:carbonate dehydratase activity"/>
    <property type="evidence" value="ECO:0007669"/>
    <property type="project" value="UniProtKB-EC"/>
</dbReference>
<dbReference type="Gene3D" id="3.10.200.10">
    <property type="entry name" value="Alpha carbonic anhydrase"/>
    <property type="match status" value="1"/>
</dbReference>
<dbReference type="AlphaFoldDB" id="A0A4D7CVY4"/>
<evidence type="ECO:0000256" key="4">
    <source>
        <dbReference type="ARBA" id="ARBA00022833"/>
    </source>
</evidence>
<organism evidence="8 9">
    <name type="scientific">Vagococcus zengguangii</name>
    <dbReference type="NCBI Taxonomy" id="2571750"/>
    <lineage>
        <taxon>Bacteria</taxon>
        <taxon>Bacillati</taxon>
        <taxon>Bacillota</taxon>
        <taxon>Bacilli</taxon>
        <taxon>Lactobacillales</taxon>
        <taxon>Enterococcaceae</taxon>
        <taxon>Vagococcus</taxon>
    </lineage>
</organism>
<dbReference type="Pfam" id="PF00194">
    <property type="entry name" value="Carb_anhydrase"/>
    <property type="match status" value="1"/>
</dbReference>
<feature type="domain" description="Alpha-carbonic anhydrase" evidence="7">
    <location>
        <begin position="14"/>
        <end position="235"/>
    </location>
</feature>
<reference evidence="8 9" key="1">
    <citation type="submission" date="2019-04" db="EMBL/GenBank/DDBJ databases">
        <title>Vagococcus sp. nov., isolated from faeces of yaks (Bos grunniens).</title>
        <authorList>
            <person name="Ge Y."/>
        </authorList>
    </citation>
    <scope>NUCLEOTIDE SEQUENCE [LARGE SCALE GENOMIC DNA]</scope>
    <source>
        <strain evidence="8 9">MN-17</strain>
    </source>
</reference>
<evidence type="ECO:0000256" key="6">
    <source>
        <dbReference type="ARBA" id="ARBA00048348"/>
    </source>
</evidence>
<dbReference type="CDD" id="cd03124">
    <property type="entry name" value="alpha_CA_prokaryotic_like"/>
    <property type="match status" value="1"/>
</dbReference>
<evidence type="ECO:0000256" key="2">
    <source>
        <dbReference type="ARBA" id="ARBA00012925"/>
    </source>
</evidence>
<proteinExistence type="inferred from homology"/>
<dbReference type="PROSITE" id="PS51144">
    <property type="entry name" value="ALPHA_CA_2"/>
    <property type="match status" value="1"/>
</dbReference>
<dbReference type="Proteomes" id="UP000298615">
    <property type="component" value="Chromosome"/>
</dbReference>
<keyword evidence="4" id="KW-0862">Zinc</keyword>
<gene>
    <name evidence="8" type="ORF">FA707_05360</name>
</gene>
<dbReference type="PANTHER" id="PTHR18952">
    <property type="entry name" value="CARBONIC ANHYDRASE"/>
    <property type="match status" value="1"/>
</dbReference>
<evidence type="ECO:0000256" key="5">
    <source>
        <dbReference type="ARBA" id="ARBA00023239"/>
    </source>
</evidence>
<evidence type="ECO:0000313" key="8">
    <source>
        <dbReference type="EMBL" id="QCI86427.1"/>
    </source>
</evidence>
<keyword evidence="9" id="KW-1185">Reference proteome</keyword>
<dbReference type="EMBL" id="CP039712">
    <property type="protein sequence ID" value="QCI86427.1"/>
    <property type="molecule type" value="Genomic_DNA"/>
</dbReference>
<accession>A0A4D7CVY4</accession>
<evidence type="ECO:0000256" key="1">
    <source>
        <dbReference type="ARBA" id="ARBA00010718"/>
    </source>
</evidence>
<sequence>MGGGASMYIKETTEIWDYSQSDKGPENWHQLCPEFSVAAEDKWQSPIGLSKEIITKKAPNELIFHYHEDEFTLRHDNYTLQLDSVTNQSYLIYKGEHYFLKNLHFHIPSEHVLDNRPSDLEFHFVHRNERDELLVLAILFDVTDEKEAILARVLYEQDRLFVKFDFTPFTESQPTYYHYQGSLTTPPTIGQVTWLVIDDRRVISTRGFSLLKSTITSASNNRPLQPINNREIYHT</sequence>
<protein>
    <recommendedName>
        <fullName evidence="2">carbonic anhydrase</fullName>
        <ecNumber evidence="2">4.2.1.1</ecNumber>
    </recommendedName>
</protein>
<keyword evidence="3" id="KW-0479">Metal-binding</keyword>
<comment type="catalytic activity">
    <reaction evidence="6">
        <text>hydrogencarbonate + H(+) = CO2 + H2O</text>
        <dbReference type="Rhea" id="RHEA:10748"/>
        <dbReference type="ChEBI" id="CHEBI:15377"/>
        <dbReference type="ChEBI" id="CHEBI:15378"/>
        <dbReference type="ChEBI" id="CHEBI:16526"/>
        <dbReference type="ChEBI" id="CHEBI:17544"/>
        <dbReference type="EC" id="4.2.1.1"/>
    </reaction>
</comment>
<dbReference type="SUPFAM" id="SSF51069">
    <property type="entry name" value="Carbonic anhydrase"/>
    <property type="match status" value="1"/>
</dbReference>
<evidence type="ECO:0000256" key="3">
    <source>
        <dbReference type="ARBA" id="ARBA00022723"/>
    </source>
</evidence>
<evidence type="ECO:0000313" key="9">
    <source>
        <dbReference type="Proteomes" id="UP000298615"/>
    </source>
</evidence>
<dbReference type="InterPro" id="IPR041891">
    <property type="entry name" value="Alpha_CA_prokaryot-like"/>
</dbReference>
<dbReference type="InterPro" id="IPR036398">
    <property type="entry name" value="CA_dom_sf"/>
</dbReference>
<dbReference type="KEGG" id="vao:FA707_05360"/>